<evidence type="ECO:0000313" key="1">
    <source>
        <dbReference type="EMBL" id="MPC18558.1"/>
    </source>
</evidence>
<protein>
    <submittedName>
        <fullName evidence="1">Uncharacterized protein</fullName>
    </submittedName>
</protein>
<dbReference type="AlphaFoldDB" id="A0A5B7DB19"/>
<dbReference type="EMBL" id="VSRR010000692">
    <property type="protein sequence ID" value="MPC18558.1"/>
    <property type="molecule type" value="Genomic_DNA"/>
</dbReference>
<organism evidence="1 2">
    <name type="scientific">Portunus trituberculatus</name>
    <name type="common">Swimming crab</name>
    <name type="synonym">Neptunus trituberculatus</name>
    <dbReference type="NCBI Taxonomy" id="210409"/>
    <lineage>
        <taxon>Eukaryota</taxon>
        <taxon>Metazoa</taxon>
        <taxon>Ecdysozoa</taxon>
        <taxon>Arthropoda</taxon>
        <taxon>Crustacea</taxon>
        <taxon>Multicrustacea</taxon>
        <taxon>Malacostraca</taxon>
        <taxon>Eumalacostraca</taxon>
        <taxon>Eucarida</taxon>
        <taxon>Decapoda</taxon>
        <taxon>Pleocyemata</taxon>
        <taxon>Brachyura</taxon>
        <taxon>Eubrachyura</taxon>
        <taxon>Portunoidea</taxon>
        <taxon>Portunidae</taxon>
        <taxon>Portuninae</taxon>
        <taxon>Portunus</taxon>
    </lineage>
</organism>
<comment type="caution">
    <text evidence="1">The sequence shown here is derived from an EMBL/GenBank/DDBJ whole genome shotgun (WGS) entry which is preliminary data.</text>
</comment>
<proteinExistence type="predicted"/>
<name>A0A5B7DB19_PORTR</name>
<keyword evidence="2" id="KW-1185">Reference proteome</keyword>
<reference evidence="1 2" key="1">
    <citation type="submission" date="2019-05" db="EMBL/GenBank/DDBJ databases">
        <title>Another draft genome of Portunus trituberculatus and its Hox gene families provides insights of decapod evolution.</title>
        <authorList>
            <person name="Jeong J.-H."/>
            <person name="Song I."/>
            <person name="Kim S."/>
            <person name="Choi T."/>
            <person name="Kim D."/>
            <person name="Ryu S."/>
            <person name="Kim W."/>
        </authorList>
    </citation>
    <scope>NUCLEOTIDE SEQUENCE [LARGE SCALE GENOMIC DNA]</scope>
    <source>
        <tissue evidence="1">Muscle</tissue>
    </source>
</reference>
<evidence type="ECO:0000313" key="2">
    <source>
        <dbReference type="Proteomes" id="UP000324222"/>
    </source>
</evidence>
<accession>A0A5B7DB19</accession>
<sequence>MFTVSALWCVNSTSGQNEAERPKKTTTVKLVTTGWSSQSPMMAIHQVNLFPELLLSLSQPRLVHPKYRICLGFTTASRKKDALQSKLRAQQGVVPHFVGLLLRFCRMQKNTRFTNK</sequence>
<gene>
    <name evidence="1" type="ORF">E2C01_011446</name>
</gene>
<dbReference type="Proteomes" id="UP000324222">
    <property type="component" value="Unassembled WGS sequence"/>
</dbReference>